<dbReference type="Proteomes" id="UP001221898">
    <property type="component" value="Unassembled WGS sequence"/>
</dbReference>
<name>A0AAD7S1K2_9TELE</name>
<dbReference type="InterPro" id="IPR007110">
    <property type="entry name" value="Ig-like_dom"/>
</dbReference>
<protein>
    <recommendedName>
        <fullName evidence="1">Ig-like domain-containing protein</fullName>
    </recommendedName>
</protein>
<comment type="caution">
    <text evidence="2">The sequence shown here is derived from an EMBL/GenBank/DDBJ whole genome shotgun (WGS) entry which is preliminary data.</text>
</comment>
<dbReference type="PROSITE" id="PS50835">
    <property type="entry name" value="IG_LIKE"/>
    <property type="match status" value="1"/>
</dbReference>
<sequence>MVEHSTLDLSSGSYPPTVEPAFTEIRQGLSRTFTMSCRVLRAHPSRVLRFEWRLGSRLLTAGQFDSQDETEYSVRSLSREGYGEYSCDIINEAGAGRCSFLVTPPGALGCHAPVAVWRPLCNVCMLSSVGHPLSPRSCRARI</sequence>
<dbReference type="EMBL" id="JAINUG010000128">
    <property type="protein sequence ID" value="KAJ8394279.1"/>
    <property type="molecule type" value="Genomic_DNA"/>
</dbReference>
<dbReference type="InterPro" id="IPR036179">
    <property type="entry name" value="Ig-like_dom_sf"/>
</dbReference>
<keyword evidence="3" id="KW-1185">Reference proteome</keyword>
<gene>
    <name evidence="2" type="ORF">AAFF_G00048620</name>
</gene>
<proteinExistence type="predicted"/>
<dbReference type="InterPro" id="IPR013783">
    <property type="entry name" value="Ig-like_fold"/>
</dbReference>
<dbReference type="AlphaFoldDB" id="A0AAD7S1K2"/>
<reference evidence="2" key="1">
    <citation type="journal article" date="2023" name="Science">
        <title>Genome structures resolve the early diversification of teleost fishes.</title>
        <authorList>
            <person name="Parey E."/>
            <person name="Louis A."/>
            <person name="Montfort J."/>
            <person name="Bouchez O."/>
            <person name="Roques C."/>
            <person name="Iampietro C."/>
            <person name="Lluch J."/>
            <person name="Castinel A."/>
            <person name="Donnadieu C."/>
            <person name="Desvignes T."/>
            <person name="Floi Bucao C."/>
            <person name="Jouanno E."/>
            <person name="Wen M."/>
            <person name="Mejri S."/>
            <person name="Dirks R."/>
            <person name="Jansen H."/>
            <person name="Henkel C."/>
            <person name="Chen W.J."/>
            <person name="Zahm M."/>
            <person name="Cabau C."/>
            <person name="Klopp C."/>
            <person name="Thompson A.W."/>
            <person name="Robinson-Rechavi M."/>
            <person name="Braasch I."/>
            <person name="Lecointre G."/>
            <person name="Bobe J."/>
            <person name="Postlethwait J.H."/>
            <person name="Berthelot C."/>
            <person name="Roest Crollius H."/>
            <person name="Guiguen Y."/>
        </authorList>
    </citation>
    <scope>NUCLEOTIDE SEQUENCE</scope>
    <source>
        <strain evidence="2">NC1722</strain>
    </source>
</reference>
<evidence type="ECO:0000313" key="2">
    <source>
        <dbReference type="EMBL" id="KAJ8394279.1"/>
    </source>
</evidence>
<organism evidence="2 3">
    <name type="scientific">Aldrovandia affinis</name>
    <dbReference type="NCBI Taxonomy" id="143900"/>
    <lineage>
        <taxon>Eukaryota</taxon>
        <taxon>Metazoa</taxon>
        <taxon>Chordata</taxon>
        <taxon>Craniata</taxon>
        <taxon>Vertebrata</taxon>
        <taxon>Euteleostomi</taxon>
        <taxon>Actinopterygii</taxon>
        <taxon>Neopterygii</taxon>
        <taxon>Teleostei</taxon>
        <taxon>Notacanthiformes</taxon>
        <taxon>Halosauridae</taxon>
        <taxon>Aldrovandia</taxon>
    </lineage>
</organism>
<evidence type="ECO:0000259" key="1">
    <source>
        <dbReference type="PROSITE" id="PS50835"/>
    </source>
</evidence>
<dbReference type="Gene3D" id="2.60.40.10">
    <property type="entry name" value="Immunoglobulins"/>
    <property type="match status" value="1"/>
</dbReference>
<evidence type="ECO:0000313" key="3">
    <source>
        <dbReference type="Proteomes" id="UP001221898"/>
    </source>
</evidence>
<accession>A0AAD7S1K2</accession>
<feature type="domain" description="Ig-like" evidence="1">
    <location>
        <begin position="16"/>
        <end position="103"/>
    </location>
</feature>
<dbReference type="SUPFAM" id="SSF48726">
    <property type="entry name" value="Immunoglobulin"/>
    <property type="match status" value="1"/>
</dbReference>